<dbReference type="RefSeq" id="XP_070855065.1">
    <property type="nucleotide sequence ID" value="XM_070998964.1"/>
</dbReference>
<dbReference type="Proteomes" id="UP001652628">
    <property type="component" value="Chromosome 2L"/>
</dbReference>
<dbReference type="GeneID" id="139354719"/>
<name>A0ABM4TYN2_DROSZ</name>
<gene>
    <name evidence="3" type="primary">LOC139354719</name>
</gene>
<evidence type="ECO:0000313" key="2">
    <source>
        <dbReference type="Proteomes" id="UP001652628"/>
    </source>
</evidence>
<reference evidence="3" key="1">
    <citation type="submission" date="2025-08" db="UniProtKB">
        <authorList>
            <consortium name="RefSeq"/>
        </authorList>
    </citation>
    <scope>IDENTIFICATION</scope>
</reference>
<organism evidence="2 3">
    <name type="scientific">Drosophila suzukii</name>
    <name type="common">Spotted-wing drosophila fruit fly</name>
    <dbReference type="NCBI Taxonomy" id="28584"/>
    <lineage>
        <taxon>Eukaryota</taxon>
        <taxon>Metazoa</taxon>
        <taxon>Ecdysozoa</taxon>
        <taxon>Arthropoda</taxon>
        <taxon>Hexapoda</taxon>
        <taxon>Insecta</taxon>
        <taxon>Pterygota</taxon>
        <taxon>Neoptera</taxon>
        <taxon>Endopterygota</taxon>
        <taxon>Diptera</taxon>
        <taxon>Brachycera</taxon>
        <taxon>Muscomorpha</taxon>
        <taxon>Ephydroidea</taxon>
        <taxon>Drosophilidae</taxon>
        <taxon>Drosophila</taxon>
        <taxon>Sophophora</taxon>
    </lineage>
</organism>
<evidence type="ECO:0000313" key="3">
    <source>
        <dbReference type="RefSeq" id="XP_070855065.1"/>
    </source>
</evidence>
<proteinExistence type="predicted"/>
<keyword evidence="2" id="KW-1185">Reference proteome</keyword>
<sequence>MSARSILIKDRPIMKRRMTITGTRALPVNVIEQIKQGNFFENLGNNDVVFRRPVNDDIFRGNNDSRGWNSNNSGGQFNLNRSTPPPPENLNWGSFFKRDRSPVRNIRFEGLNDSTQKLREPNYRPIAEPPFCDDPINGNHPPMNFDRNEGRESNEFRRFNTNFTEPTSGYNNCDDDFERQEFSNENYGNGGRPDFFNDNYQNGGPPEFSNENFRNGGHPEFSNENFQNRGQPEFPNENFGTNGEPEFSNDRFGNNGQSVTIRGPEKTSRYIEIPEKVFTIGGFKMPYVTNVIGNAPFTGGRTYFARFVKRTPNYIIRTTNTKEIPLIQHFYNEMIDVNDDDDLASKDRSSNFSIIRYRESFSQEWTKVYRGRNYRTWEGWWKDFRNIDIDILEQLEKFDCFNVKWNFMMPGEVRDTAELIKRANIALTKNKNNYLGNMKVLYSLMDHNFLGNLNMETTAQLQDIIRSVPNHLWIYKLRGMIYVWYNYSQVMKSKDTSDKKYQMVLKQWKSPVIHWVAYQAFKELRSISQIEYPQFREVYGADSKVAKK</sequence>
<feature type="region of interest" description="Disordered" evidence="1">
    <location>
        <begin position="60"/>
        <end position="89"/>
    </location>
</feature>
<feature type="compositionally biased region" description="Polar residues" evidence="1">
    <location>
        <begin position="62"/>
        <end position="82"/>
    </location>
</feature>
<evidence type="ECO:0000256" key="1">
    <source>
        <dbReference type="SAM" id="MobiDB-lite"/>
    </source>
</evidence>
<feature type="region of interest" description="Disordered" evidence="1">
    <location>
        <begin position="216"/>
        <end position="256"/>
    </location>
</feature>
<accession>A0ABM4TYN2</accession>
<protein>
    <submittedName>
        <fullName evidence="3">Uncharacterized protein</fullName>
    </submittedName>
</protein>